<comment type="caution">
    <text evidence="1">The sequence shown here is derived from an EMBL/GenBank/DDBJ whole genome shotgun (WGS) entry which is preliminary data.</text>
</comment>
<dbReference type="GO" id="GO:0016706">
    <property type="term" value="F:2-oxoglutarate-dependent dioxygenase activity"/>
    <property type="evidence" value="ECO:0007669"/>
    <property type="project" value="UniProtKB-ARBA"/>
</dbReference>
<dbReference type="InterPro" id="IPR008775">
    <property type="entry name" value="Phytyl_CoA_dOase-like"/>
</dbReference>
<dbReference type="SUPFAM" id="SSF51197">
    <property type="entry name" value="Clavaminate synthase-like"/>
    <property type="match status" value="1"/>
</dbReference>
<sequence>MHKFGNDEMVERFLSDGFVRIEEAFPRELAERGREILWRQIGLSPDDPSGWTKQVVWAYDESFDPVFDQAANTPRLHEAFDALVGPGRWAPRREVGMFPIRFPVDPPDDDRGWHIDGSIDRGDGTYAVNLRSQDRALLMLFLFSDVGPDDAPTRIRVGSHLDVPRVLEPFGEQGAEFFTLSPLVDAASAHRPVAHATGRAGDVFLCHPFLVHAAREHTGTSPRFMSQPALPLKEPLVLDRAGGDYSPLEQAVRFGLQTSGGQDRQAE</sequence>
<keyword evidence="1" id="KW-0223">Dioxygenase</keyword>
<organism evidence="1 2">
    <name type="scientific">Planobispora rosea</name>
    <dbReference type="NCBI Taxonomy" id="35762"/>
    <lineage>
        <taxon>Bacteria</taxon>
        <taxon>Bacillati</taxon>
        <taxon>Actinomycetota</taxon>
        <taxon>Actinomycetes</taxon>
        <taxon>Streptosporangiales</taxon>
        <taxon>Streptosporangiaceae</taxon>
        <taxon>Planobispora</taxon>
    </lineage>
</organism>
<dbReference type="OrthoDB" id="9798771at2"/>
<accession>A0A8J3WH01</accession>
<gene>
    <name evidence="1" type="ORF">Pro02_66700</name>
</gene>
<evidence type="ECO:0000313" key="1">
    <source>
        <dbReference type="EMBL" id="GIH88262.1"/>
    </source>
</evidence>
<reference evidence="1" key="1">
    <citation type="submission" date="2021-01" db="EMBL/GenBank/DDBJ databases">
        <title>Whole genome shotgun sequence of Planobispora rosea NBRC 15558.</title>
        <authorList>
            <person name="Komaki H."/>
            <person name="Tamura T."/>
        </authorList>
    </citation>
    <scope>NUCLEOTIDE SEQUENCE</scope>
    <source>
        <strain evidence="1">NBRC 15558</strain>
    </source>
</reference>
<name>A0A8J3WH01_PLARO</name>
<dbReference type="Pfam" id="PF05721">
    <property type="entry name" value="PhyH"/>
    <property type="match status" value="1"/>
</dbReference>
<dbReference type="Gene3D" id="2.60.120.620">
    <property type="entry name" value="q2cbj1_9rhob like domain"/>
    <property type="match status" value="1"/>
</dbReference>
<keyword evidence="1" id="KW-0560">Oxidoreductase</keyword>
<dbReference type="EMBL" id="BOOI01000077">
    <property type="protein sequence ID" value="GIH88262.1"/>
    <property type="molecule type" value="Genomic_DNA"/>
</dbReference>
<evidence type="ECO:0000313" key="2">
    <source>
        <dbReference type="Proteomes" id="UP000655044"/>
    </source>
</evidence>
<proteinExistence type="predicted"/>
<protein>
    <submittedName>
        <fullName evidence="1">Phytanoyl-CoA dioxygenase</fullName>
    </submittedName>
</protein>
<dbReference type="AlphaFoldDB" id="A0A8J3WH01"/>
<dbReference type="Proteomes" id="UP000655044">
    <property type="component" value="Unassembled WGS sequence"/>
</dbReference>
<dbReference type="RefSeq" id="WP_068923669.1">
    <property type="nucleotide sequence ID" value="NZ_BMQP01000051.1"/>
</dbReference>
<keyword evidence="2" id="KW-1185">Reference proteome</keyword>